<dbReference type="AlphaFoldDB" id="A0A0K6GU73"/>
<proteinExistence type="predicted"/>
<evidence type="ECO:0000313" key="1">
    <source>
        <dbReference type="EMBL" id="CUA82064.1"/>
    </source>
</evidence>
<protein>
    <submittedName>
        <fullName evidence="1">Uncharacterized protein</fullName>
    </submittedName>
</protein>
<dbReference type="EMBL" id="CYHA01000002">
    <property type="protein sequence ID" value="CUA82064.1"/>
    <property type="molecule type" value="Genomic_DNA"/>
</dbReference>
<sequence length="105" mass="11442">MTAPNLCHLMNLQTRMERLRGLDSDVLKAAGVDDILQELAASVEAVYAMRDVVSDLAGLDDALQLLLLLLQRAEDEPISAMGLKNLLEPLCGGLRQQTERLSGLI</sequence>
<dbReference type="Proteomes" id="UP000243535">
    <property type="component" value="Unassembled WGS sequence"/>
</dbReference>
<keyword evidence="2" id="KW-1185">Reference proteome</keyword>
<name>A0A0K6GU73_9NEIS</name>
<gene>
    <name evidence="1" type="ORF">Ga0061063_0919</name>
</gene>
<evidence type="ECO:0000313" key="2">
    <source>
        <dbReference type="Proteomes" id="UP000243535"/>
    </source>
</evidence>
<dbReference type="RefSeq" id="WP_054287172.1">
    <property type="nucleotide sequence ID" value="NZ_CYHA01000002.1"/>
</dbReference>
<organism evidence="1 2">
    <name type="scientific">Gulbenkiania indica</name>
    <dbReference type="NCBI Taxonomy" id="375574"/>
    <lineage>
        <taxon>Bacteria</taxon>
        <taxon>Pseudomonadati</taxon>
        <taxon>Pseudomonadota</taxon>
        <taxon>Betaproteobacteria</taxon>
        <taxon>Neisseriales</taxon>
        <taxon>Chromobacteriaceae</taxon>
        <taxon>Gulbenkiania</taxon>
    </lineage>
</organism>
<accession>A0A0K6GU73</accession>
<reference evidence="2" key="1">
    <citation type="submission" date="2015-08" db="EMBL/GenBank/DDBJ databases">
        <authorList>
            <person name="Varghese N."/>
        </authorList>
    </citation>
    <scope>NUCLEOTIDE SEQUENCE [LARGE SCALE GENOMIC DNA]</scope>
    <source>
        <strain evidence="2">DSM 17901</strain>
    </source>
</reference>